<dbReference type="EMBL" id="CP152276">
    <property type="protein sequence ID" value="XAE43594.1"/>
    <property type="molecule type" value="Genomic_DNA"/>
</dbReference>
<dbReference type="SMART" id="SM00987">
    <property type="entry name" value="UreE_C"/>
    <property type="match status" value="1"/>
</dbReference>
<reference evidence="11 12" key="1">
    <citation type="submission" date="2024-04" db="EMBL/GenBank/DDBJ databases">
        <title>Complete genome sequence of Nguyenibacter vanlangesis HBCM-1154, a strain capable of nitrogen fixation, IAA production, and phosphorus solubilization isolated from sugarcane soil.</title>
        <authorList>
            <person name="MY HANH P."/>
        </authorList>
    </citation>
    <scope>NUCLEOTIDE SEQUENCE [LARGE SCALE GENOMIC DNA]</scope>
    <source>
        <strain evidence="11 12">HBCM 1154</strain>
    </source>
</reference>
<evidence type="ECO:0000256" key="5">
    <source>
        <dbReference type="ARBA" id="ARBA00023004"/>
    </source>
</evidence>
<evidence type="ECO:0000256" key="4">
    <source>
        <dbReference type="ARBA" id="ARBA00022801"/>
    </source>
</evidence>
<dbReference type="InterPro" id="IPR051536">
    <property type="entry name" value="UDG_Type-4/5"/>
</dbReference>
<dbReference type="RefSeq" id="WP_342629004.1">
    <property type="nucleotide sequence ID" value="NZ_CP152276.1"/>
</dbReference>
<accession>A0ABZ3D738</accession>
<dbReference type="SUPFAM" id="SSF52141">
    <property type="entry name" value="Uracil-DNA glycosylase-like"/>
    <property type="match status" value="1"/>
</dbReference>
<organism evidence="11 12">
    <name type="scientific">Nguyenibacter vanlangensis</name>
    <dbReference type="NCBI Taxonomy" id="1216886"/>
    <lineage>
        <taxon>Bacteria</taxon>
        <taxon>Pseudomonadati</taxon>
        <taxon>Pseudomonadota</taxon>
        <taxon>Alphaproteobacteria</taxon>
        <taxon>Acetobacterales</taxon>
        <taxon>Acetobacteraceae</taxon>
        <taxon>Nguyenibacter</taxon>
    </lineage>
</organism>
<dbReference type="SMART" id="SM00986">
    <property type="entry name" value="UDG"/>
    <property type="match status" value="1"/>
</dbReference>
<keyword evidence="7" id="KW-0234">DNA repair</keyword>
<keyword evidence="4" id="KW-0378">Hydrolase</keyword>
<feature type="domain" description="Uracil-DNA glycosylase-like" evidence="10">
    <location>
        <begin position="40"/>
        <end position="206"/>
    </location>
</feature>
<dbReference type="Pfam" id="PF03167">
    <property type="entry name" value="UDG"/>
    <property type="match status" value="1"/>
</dbReference>
<keyword evidence="2" id="KW-0479">Metal-binding</keyword>
<evidence type="ECO:0000313" key="11">
    <source>
        <dbReference type="EMBL" id="XAE43594.1"/>
    </source>
</evidence>
<keyword evidence="6" id="KW-0411">Iron-sulfur</keyword>
<dbReference type="Gene3D" id="3.40.470.10">
    <property type="entry name" value="Uracil-DNA glycosylase-like domain"/>
    <property type="match status" value="1"/>
</dbReference>
<keyword evidence="12" id="KW-1185">Reference proteome</keyword>
<protein>
    <recommendedName>
        <fullName evidence="9">Type-5 uracil-DNA glycosylase</fullName>
    </recommendedName>
</protein>
<proteinExistence type="inferred from homology"/>
<name>A0ABZ3D738_9PROT</name>
<comment type="similarity">
    <text evidence="8">Belongs to the uracil-DNA glycosylase (UDG) superfamily. Type 5 (UDGb) family.</text>
</comment>
<dbReference type="CDD" id="cd10031">
    <property type="entry name" value="UDG-F5_TTUDGB_like"/>
    <property type="match status" value="1"/>
</dbReference>
<evidence type="ECO:0000256" key="9">
    <source>
        <dbReference type="ARBA" id="ARBA00023887"/>
    </source>
</evidence>
<keyword evidence="1" id="KW-0004">4Fe-4S</keyword>
<evidence type="ECO:0000256" key="8">
    <source>
        <dbReference type="ARBA" id="ARBA00023779"/>
    </source>
</evidence>
<evidence type="ECO:0000256" key="6">
    <source>
        <dbReference type="ARBA" id="ARBA00023014"/>
    </source>
</evidence>
<evidence type="ECO:0000256" key="7">
    <source>
        <dbReference type="ARBA" id="ARBA00023204"/>
    </source>
</evidence>
<dbReference type="PANTHER" id="PTHR33693:SF3">
    <property type="entry name" value="TYPE-5 URACIL-DNA GLYCOSYLASE"/>
    <property type="match status" value="1"/>
</dbReference>
<keyword evidence="5" id="KW-0408">Iron</keyword>
<sequence>MSGPGAPELPPRDCPACPRLVAYRRANRQAHPDWWNDPVPPWGSPRARLLVVGLAPGLRGANRTGRPFTGDYAGTLLYETLIRHGFAAGRYGGDPSDGLRLQDCRIVNAVRCAPPANRPIAREIRTCNRFLQSELACMPGLRAVLALGAVAHHAVVAACDLRPRPGFAHGARTTLPNGAILCDSYHVSRLNTNTGRLTAGMFDDIVTGLRRLVDAAGDAGVAG</sequence>
<dbReference type="PANTHER" id="PTHR33693">
    <property type="entry name" value="TYPE-5 URACIL-DNA GLYCOSYLASE"/>
    <property type="match status" value="1"/>
</dbReference>
<evidence type="ECO:0000313" key="12">
    <source>
        <dbReference type="Proteomes" id="UP001449795"/>
    </source>
</evidence>
<dbReference type="InterPro" id="IPR036895">
    <property type="entry name" value="Uracil-DNA_glycosylase-like_sf"/>
</dbReference>
<keyword evidence="3" id="KW-0227">DNA damage</keyword>
<evidence type="ECO:0000256" key="1">
    <source>
        <dbReference type="ARBA" id="ARBA00022485"/>
    </source>
</evidence>
<evidence type="ECO:0000256" key="2">
    <source>
        <dbReference type="ARBA" id="ARBA00022723"/>
    </source>
</evidence>
<dbReference type="InterPro" id="IPR044147">
    <property type="entry name" value="UdgB-like"/>
</dbReference>
<dbReference type="InterPro" id="IPR005122">
    <property type="entry name" value="Uracil-DNA_glycosylase-like"/>
</dbReference>
<evidence type="ECO:0000259" key="10">
    <source>
        <dbReference type="SMART" id="SM00986"/>
    </source>
</evidence>
<dbReference type="Proteomes" id="UP001449795">
    <property type="component" value="Chromosome"/>
</dbReference>
<gene>
    <name evidence="11" type="ORF">AAC691_03875</name>
</gene>
<evidence type="ECO:0000256" key="3">
    <source>
        <dbReference type="ARBA" id="ARBA00022763"/>
    </source>
</evidence>